<dbReference type="InterPro" id="IPR008271">
    <property type="entry name" value="Ser/Thr_kinase_AS"/>
</dbReference>
<dbReference type="PANTHER" id="PTHR43289">
    <property type="entry name" value="MITOGEN-ACTIVATED PROTEIN KINASE KINASE KINASE 20-RELATED"/>
    <property type="match status" value="1"/>
</dbReference>
<evidence type="ECO:0000256" key="4">
    <source>
        <dbReference type="ARBA" id="ARBA00022840"/>
    </source>
</evidence>
<dbReference type="GO" id="GO:0004674">
    <property type="term" value="F:protein serine/threonine kinase activity"/>
    <property type="evidence" value="ECO:0007669"/>
    <property type="project" value="UniProtKB-KW"/>
</dbReference>
<name>A0A5S9IJ51_UABAM</name>
<keyword evidence="6" id="KW-0812">Transmembrane</keyword>
<dbReference type="PROSITE" id="PS50011">
    <property type="entry name" value="PROTEIN_KINASE_DOM"/>
    <property type="match status" value="1"/>
</dbReference>
<dbReference type="RefSeq" id="WP_151966654.1">
    <property type="nucleotide sequence ID" value="NZ_AP019860.1"/>
</dbReference>
<evidence type="ECO:0000256" key="5">
    <source>
        <dbReference type="PROSITE-ProRule" id="PRU10141"/>
    </source>
</evidence>
<dbReference type="InterPro" id="IPR011009">
    <property type="entry name" value="Kinase-like_dom_sf"/>
</dbReference>
<dbReference type="PANTHER" id="PTHR43289:SF34">
    <property type="entry name" value="SERINE_THREONINE-PROTEIN KINASE YBDM-RELATED"/>
    <property type="match status" value="1"/>
</dbReference>
<dbReference type="SUPFAM" id="SSF56112">
    <property type="entry name" value="Protein kinase-like (PK-like)"/>
    <property type="match status" value="1"/>
</dbReference>
<keyword evidence="1" id="KW-0808">Transferase</keyword>
<keyword evidence="6" id="KW-0472">Membrane</keyword>
<dbReference type="EMBL" id="AP019860">
    <property type="protein sequence ID" value="BBM82406.1"/>
    <property type="molecule type" value="Genomic_DNA"/>
</dbReference>
<dbReference type="Gene3D" id="1.10.510.10">
    <property type="entry name" value="Transferase(Phosphotransferase) domain 1"/>
    <property type="match status" value="1"/>
</dbReference>
<dbReference type="CDD" id="cd14014">
    <property type="entry name" value="STKc_PknB_like"/>
    <property type="match status" value="1"/>
</dbReference>
<keyword evidence="8" id="KW-0723">Serine/threonine-protein kinase</keyword>
<keyword evidence="3 8" id="KW-0418">Kinase</keyword>
<keyword evidence="9" id="KW-1185">Reference proteome</keyword>
<protein>
    <submittedName>
        <fullName evidence="8">Serine/threonine protein kinase</fullName>
    </submittedName>
</protein>
<dbReference type="InterPro" id="IPR017441">
    <property type="entry name" value="Protein_kinase_ATP_BS"/>
</dbReference>
<dbReference type="InterPro" id="IPR000719">
    <property type="entry name" value="Prot_kinase_dom"/>
</dbReference>
<reference evidence="8 9" key="1">
    <citation type="submission" date="2019-08" db="EMBL/GenBank/DDBJ databases">
        <title>Complete genome sequence of Candidatus Uab amorphum.</title>
        <authorList>
            <person name="Shiratori T."/>
            <person name="Suzuki S."/>
            <person name="Kakizawa Y."/>
            <person name="Ishida K."/>
        </authorList>
    </citation>
    <scope>NUCLEOTIDE SEQUENCE [LARGE SCALE GENOMIC DNA]</scope>
    <source>
        <strain evidence="8 9">SRT547</strain>
    </source>
</reference>
<evidence type="ECO:0000256" key="6">
    <source>
        <dbReference type="SAM" id="Phobius"/>
    </source>
</evidence>
<accession>A0A5S9IJ51</accession>
<dbReference type="KEGG" id="uam:UABAM_00749"/>
<dbReference type="Proteomes" id="UP000326354">
    <property type="component" value="Chromosome"/>
</dbReference>
<evidence type="ECO:0000256" key="3">
    <source>
        <dbReference type="ARBA" id="ARBA00022777"/>
    </source>
</evidence>
<dbReference type="AlphaFoldDB" id="A0A5S9IJ51"/>
<evidence type="ECO:0000256" key="2">
    <source>
        <dbReference type="ARBA" id="ARBA00022741"/>
    </source>
</evidence>
<evidence type="ECO:0000259" key="7">
    <source>
        <dbReference type="PROSITE" id="PS50011"/>
    </source>
</evidence>
<evidence type="ECO:0000313" key="8">
    <source>
        <dbReference type="EMBL" id="BBM82406.1"/>
    </source>
</evidence>
<organism evidence="8 9">
    <name type="scientific">Uabimicrobium amorphum</name>
    <dbReference type="NCBI Taxonomy" id="2596890"/>
    <lineage>
        <taxon>Bacteria</taxon>
        <taxon>Pseudomonadati</taxon>
        <taxon>Planctomycetota</taxon>
        <taxon>Candidatus Uabimicrobiia</taxon>
        <taxon>Candidatus Uabimicrobiales</taxon>
        <taxon>Candidatus Uabimicrobiaceae</taxon>
        <taxon>Candidatus Uabimicrobium</taxon>
    </lineage>
</organism>
<dbReference type="Pfam" id="PF00069">
    <property type="entry name" value="Pkinase"/>
    <property type="match status" value="1"/>
</dbReference>
<dbReference type="PROSITE" id="PS00107">
    <property type="entry name" value="PROTEIN_KINASE_ATP"/>
    <property type="match status" value="1"/>
</dbReference>
<dbReference type="GO" id="GO:0005524">
    <property type="term" value="F:ATP binding"/>
    <property type="evidence" value="ECO:0007669"/>
    <property type="project" value="UniProtKB-UniRule"/>
</dbReference>
<feature type="transmembrane region" description="Helical" evidence="6">
    <location>
        <begin position="311"/>
        <end position="335"/>
    </location>
</feature>
<evidence type="ECO:0000256" key="1">
    <source>
        <dbReference type="ARBA" id="ARBA00022679"/>
    </source>
</evidence>
<dbReference type="OrthoDB" id="6111975at2"/>
<dbReference type="SMART" id="SM00220">
    <property type="entry name" value="S_TKc"/>
    <property type="match status" value="1"/>
</dbReference>
<keyword evidence="2 5" id="KW-0547">Nucleotide-binding</keyword>
<evidence type="ECO:0000313" key="9">
    <source>
        <dbReference type="Proteomes" id="UP000326354"/>
    </source>
</evidence>
<gene>
    <name evidence="8" type="ORF">UABAM_00749</name>
</gene>
<proteinExistence type="predicted"/>
<feature type="binding site" evidence="5">
    <location>
        <position position="50"/>
    </location>
    <ligand>
        <name>ATP</name>
        <dbReference type="ChEBI" id="CHEBI:30616"/>
    </ligand>
</feature>
<feature type="domain" description="Protein kinase" evidence="7">
    <location>
        <begin position="21"/>
        <end position="284"/>
    </location>
</feature>
<dbReference type="Gene3D" id="3.30.200.20">
    <property type="entry name" value="Phosphorylase Kinase, domain 1"/>
    <property type="match status" value="1"/>
</dbReference>
<sequence length="336" mass="38343">MPYGQEDSYQQNKAQDVGGRYKIIQKIGRGGMGTVYRVYDKLLSRELALKVLSDDQFGKEERLRFQREAATIAKLRHEHIIRLYDCGEYNGYPYFTMDLIEGENLFEMCKKKKRGFPAKYIAEIMAQVADAVHYANEQGIIHRDLKPDNIMIDPTGKPVVMDFGLAKVQHAETKLTCDGTMLGTLIYIAPEYVSGKVKDVDAQNDVYAIGVILYEMLTRYNPFHGRTHTDTMDKILFGKVPKPSKKNPRIPKSLENICLKAMERSKKSRYASAYDLKKDLEAFLRGKKIVYKNSSLPSLSSLSQQFQNPKVVMMALITTIFIIITITLVLLLVYAR</sequence>
<dbReference type="PROSITE" id="PS00108">
    <property type="entry name" value="PROTEIN_KINASE_ST"/>
    <property type="match status" value="1"/>
</dbReference>
<keyword evidence="4 5" id="KW-0067">ATP-binding</keyword>
<keyword evidence="6" id="KW-1133">Transmembrane helix</keyword>